<evidence type="ECO:0000313" key="2">
    <source>
        <dbReference type="Proteomes" id="UP000005540"/>
    </source>
</evidence>
<sequence length="342" mass="39288">MIGIRPFDVLIFGDGKPFNAEERVFRESGFFINPIPVVSGLNKVTGKKLNLEFISIAKGENLYFKAPIDIKAVKDGKDGNNRVIKPVVSKLDNVITEENLEYFLDYQTSEKMEDLNGYLKDEEYIKYLKDEEISLNTELLRPHKELRTGIEIDRSTRTTKEGHLFTQTFIRFEEDVYFYVKPSEDLNIDTVIVGGESKLSVVIKKDRDLTERLLKEKENIKSIVRKTGFFKLILLSPTNKVLEIEGAKIIAKVLGKPFIYSSWIKLPNDTTGFPTRIFRLIPEGSVVYYKVEDQNKIDEIFDKYYLKPAYYELEYPYFDIKNPTGFGLSIIGALNLNKGGQG</sequence>
<dbReference type="Pfam" id="PF09700">
    <property type="entry name" value="Cas_Cmr3"/>
    <property type="match status" value="1"/>
</dbReference>
<dbReference type="RefSeq" id="WP_007546647.1">
    <property type="nucleotide sequence ID" value="NZ_ABZS01000063.1"/>
</dbReference>
<gene>
    <name evidence="1" type="ORF">SULYE_0805</name>
</gene>
<protein>
    <submittedName>
        <fullName evidence="1">Crispr-associated protein</fullName>
    </submittedName>
</protein>
<dbReference type="InterPro" id="IPR019117">
    <property type="entry name" value="CRISPR-assoc_protein_Cmr3"/>
</dbReference>
<name>C4FJQ6_9AQUI</name>
<dbReference type="OrthoDB" id="11220at2"/>
<dbReference type="Proteomes" id="UP000005540">
    <property type="component" value="Unassembled WGS sequence"/>
</dbReference>
<accession>C4FJQ6</accession>
<dbReference type="Gene3D" id="2.60.40.4350">
    <property type="match status" value="1"/>
</dbReference>
<dbReference type="AlphaFoldDB" id="C4FJQ6"/>
<comment type="caution">
    <text evidence="1">The sequence shown here is derived from an EMBL/GenBank/DDBJ whole genome shotgun (WGS) entry which is preliminary data.</text>
</comment>
<evidence type="ECO:0000313" key="1">
    <source>
        <dbReference type="EMBL" id="EEP60694.1"/>
    </source>
</evidence>
<keyword evidence="2" id="KW-1185">Reference proteome</keyword>
<dbReference type="EMBL" id="ABZS01000063">
    <property type="protein sequence ID" value="EEP60694.1"/>
    <property type="molecule type" value="Genomic_DNA"/>
</dbReference>
<proteinExistence type="predicted"/>
<reference evidence="1 2" key="1">
    <citation type="submission" date="2009-04" db="EMBL/GenBank/DDBJ databases">
        <authorList>
            <person name="Reysenbach A.-L."/>
            <person name="Heidelberg J.F."/>
            <person name="Nelson W.C."/>
        </authorList>
    </citation>
    <scope>NUCLEOTIDE SEQUENCE [LARGE SCALE GENOMIC DNA]</scope>
    <source>
        <strain evidence="1 2">SS-5</strain>
    </source>
</reference>
<organism evidence="1 2">
    <name type="scientific">Sulfurihydrogenibium yellowstonense SS-5</name>
    <dbReference type="NCBI Taxonomy" id="432331"/>
    <lineage>
        <taxon>Bacteria</taxon>
        <taxon>Pseudomonadati</taxon>
        <taxon>Aquificota</taxon>
        <taxon>Aquificia</taxon>
        <taxon>Aquificales</taxon>
        <taxon>Hydrogenothermaceae</taxon>
        <taxon>Sulfurihydrogenibium</taxon>
    </lineage>
</organism>